<evidence type="ECO:0000256" key="2">
    <source>
        <dbReference type="ARBA" id="ARBA00023002"/>
    </source>
</evidence>
<dbReference type="PANTHER" id="PTHR22604:SF105">
    <property type="entry name" value="TRANS-1,2-DIHYDROBENZENE-1,2-DIOL DEHYDROGENASE"/>
    <property type="match status" value="1"/>
</dbReference>
<proteinExistence type="inferred from homology"/>
<evidence type="ECO:0000256" key="1">
    <source>
        <dbReference type="ARBA" id="ARBA00010928"/>
    </source>
</evidence>
<organism evidence="5 6">
    <name type="scientific">Tessaracoccus flavus</name>
    <dbReference type="NCBI Taxonomy" id="1610493"/>
    <lineage>
        <taxon>Bacteria</taxon>
        <taxon>Bacillati</taxon>
        <taxon>Actinomycetota</taxon>
        <taxon>Actinomycetes</taxon>
        <taxon>Propionibacteriales</taxon>
        <taxon>Propionibacteriaceae</taxon>
        <taxon>Tessaracoccus</taxon>
    </lineage>
</organism>
<protein>
    <submittedName>
        <fullName evidence="5">Uncharacterized protein</fullName>
    </submittedName>
</protein>
<dbReference type="Proteomes" id="UP000188324">
    <property type="component" value="Chromosome"/>
</dbReference>
<dbReference type="InterPro" id="IPR036291">
    <property type="entry name" value="NAD(P)-bd_dom_sf"/>
</dbReference>
<dbReference type="Gene3D" id="3.40.50.720">
    <property type="entry name" value="NAD(P)-binding Rossmann-like Domain"/>
    <property type="match status" value="1"/>
</dbReference>
<comment type="similarity">
    <text evidence="1">Belongs to the Gfo/Idh/MocA family.</text>
</comment>
<evidence type="ECO:0000313" key="5">
    <source>
        <dbReference type="EMBL" id="AQP44223.1"/>
    </source>
</evidence>
<dbReference type="KEGG" id="tfl:RPIT_04845"/>
<dbReference type="Pfam" id="PF01408">
    <property type="entry name" value="GFO_IDH_MocA"/>
    <property type="match status" value="1"/>
</dbReference>
<dbReference type="SUPFAM" id="SSF55347">
    <property type="entry name" value="Glyceraldehyde-3-phosphate dehydrogenase-like, C-terminal domain"/>
    <property type="match status" value="1"/>
</dbReference>
<accession>A0A1Q2CDM1</accession>
<dbReference type="OrthoDB" id="9815825at2"/>
<reference evidence="5 6" key="1">
    <citation type="journal article" date="2016" name="Int. J. Syst. Evol. Microbiol.">
        <title>Tessaracoccus flavus sp. nov., isolated from the drainage system of a lindane-producing factory.</title>
        <authorList>
            <person name="Kumari R."/>
            <person name="Singh P."/>
            <person name="Schumann P."/>
            <person name="Lal R."/>
        </authorList>
    </citation>
    <scope>NUCLEOTIDE SEQUENCE [LARGE SCALE GENOMIC DNA]</scope>
    <source>
        <strain evidence="5 6">RP1T</strain>
    </source>
</reference>
<sequence>MSGAIRIGILGAAGITPTSLIEPAHTNPDVELAAVAARDRARAEEFAAEHGIARVVDSYEALVADPDIDAIYIPLPNSHHAAWTIRSLQAGKHVLVEKPFASNAEEAQRVAEVAAASELVVMEAFHYRYHALTRKIIELVELGSIGELQDITATFNINLPDRTNIRYRYDVAGGATMDLGCYPLHLVRSIVGEEPTVTSATYRPSPEDARIDEALTAELEFPSGVTATISSSLLEDEEVQTAVLTGTRGTMEVSGFVKPQEGNWLRVSGENPTMELPTKPTSYEEQLAVFVSAIREGTEVLTDPTDSVKTMRVIDDMYRAAGLTPRETLEA</sequence>
<feature type="domain" description="GFO/IDH/MocA-like oxidoreductase" evidence="4">
    <location>
        <begin position="134"/>
        <end position="252"/>
    </location>
</feature>
<dbReference type="Gene3D" id="3.30.360.10">
    <property type="entry name" value="Dihydrodipicolinate Reductase, domain 2"/>
    <property type="match status" value="1"/>
</dbReference>
<gene>
    <name evidence="5" type="ORF">RPIT_04845</name>
</gene>
<dbReference type="AlphaFoldDB" id="A0A1Q2CDM1"/>
<dbReference type="PANTHER" id="PTHR22604">
    <property type="entry name" value="OXIDOREDUCTASES"/>
    <property type="match status" value="1"/>
</dbReference>
<name>A0A1Q2CDM1_9ACTN</name>
<dbReference type="RefSeq" id="WP_077341162.1">
    <property type="nucleotide sequence ID" value="NZ_CP019605.1"/>
</dbReference>
<dbReference type="SUPFAM" id="SSF51735">
    <property type="entry name" value="NAD(P)-binding Rossmann-fold domains"/>
    <property type="match status" value="1"/>
</dbReference>
<dbReference type="InterPro" id="IPR055170">
    <property type="entry name" value="GFO_IDH_MocA-like_dom"/>
</dbReference>
<dbReference type="InterPro" id="IPR050984">
    <property type="entry name" value="Gfo/Idh/MocA_domain"/>
</dbReference>
<dbReference type="STRING" id="1610493.RPIT_04845"/>
<dbReference type="GO" id="GO:0000166">
    <property type="term" value="F:nucleotide binding"/>
    <property type="evidence" value="ECO:0007669"/>
    <property type="project" value="InterPro"/>
</dbReference>
<dbReference type="Pfam" id="PF22725">
    <property type="entry name" value="GFO_IDH_MocA_C3"/>
    <property type="match status" value="1"/>
</dbReference>
<dbReference type="GO" id="GO:0016491">
    <property type="term" value="F:oxidoreductase activity"/>
    <property type="evidence" value="ECO:0007669"/>
    <property type="project" value="UniProtKB-KW"/>
</dbReference>
<evidence type="ECO:0000259" key="3">
    <source>
        <dbReference type="Pfam" id="PF01408"/>
    </source>
</evidence>
<evidence type="ECO:0000259" key="4">
    <source>
        <dbReference type="Pfam" id="PF22725"/>
    </source>
</evidence>
<feature type="domain" description="Gfo/Idh/MocA-like oxidoreductase N-terminal" evidence="3">
    <location>
        <begin position="5"/>
        <end position="124"/>
    </location>
</feature>
<dbReference type="InterPro" id="IPR000683">
    <property type="entry name" value="Gfo/Idh/MocA-like_OxRdtase_N"/>
</dbReference>
<dbReference type="EMBL" id="CP019605">
    <property type="protein sequence ID" value="AQP44223.1"/>
    <property type="molecule type" value="Genomic_DNA"/>
</dbReference>
<keyword evidence="6" id="KW-1185">Reference proteome</keyword>
<keyword evidence="2" id="KW-0560">Oxidoreductase</keyword>
<evidence type="ECO:0000313" key="6">
    <source>
        <dbReference type="Proteomes" id="UP000188324"/>
    </source>
</evidence>